<accession>A0ABR7DQ77</accession>
<dbReference type="EMBL" id="JACOOJ010000022">
    <property type="protein sequence ID" value="MBC5633587.1"/>
    <property type="molecule type" value="Genomic_DNA"/>
</dbReference>
<reference evidence="1 2" key="1">
    <citation type="submission" date="2020-08" db="EMBL/GenBank/DDBJ databases">
        <title>Genome public.</title>
        <authorList>
            <person name="Liu C."/>
            <person name="Sun Q."/>
        </authorList>
    </citation>
    <scope>NUCLEOTIDE SEQUENCE [LARGE SCALE GENOMIC DNA]</scope>
    <source>
        <strain evidence="1 2">NSJ-79</strain>
    </source>
</reference>
<dbReference type="RefSeq" id="WP_186930296.1">
    <property type="nucleotide sequence ID" value="NZ_JACOOJ010000022.1"/>
</dbReference>
<evidence type="ECO:0000313" key="2">
    <source>
        <dbReference type="Proteomes" id="UP000651475"/>
    </source>
</evidence>
<gene>
    <name evidence="1" type="ORF">H8S65_12530</name>
</gene>
<comment type="caution">
    <text evidence="1">The sequence shown here is derived from an EMBL/GenBank/DDBJ whole genome shotgun (WGS) entry which is preliminary data.</text>
</comment>
<name>A0ABR7DQ77_9BACT</name>
<protein>
    <submittedName>
        <fullName evidence="1">Uncharacterized protein</fullName>
    </submittedName>
</protein>
<evidence type="ECO:0000313" key="1">
    <source>
        <dbReference type="EMBL" id="MBC5633587.1"/>
    </source>
</evidence>
<proteinExistence type="predicted"/>
<dbReference type="Proteomes" id="UP000651475">
    <property type="component" value="Unassembled WGS sequence"/>
</dbReference>
<organism evidence="1 2">
    <name type="scientific">Parabacteroides hominis</name>
    <dbReference type="NCBI Taxonomy" id="2763057"/>
    <lineage>
        <taxon>Bacteria</taxon>
        <taxon>Pseudomonadati</taxon>
        <taxon>Bacteroidota</taxon>
        <taxon>Bacteroidia</taxon>
        <taxon>Bacteroidales</taxon>
        <taxon>Tannerellaceae</taxon>
        <taxon>Parabacteroides</taxon>
    </lineage>
</organism>
<keyword evidence="2" id="KW-1185">Reference proteome</keyword>
<sequence length="74" mass="8553">MKTIEVSERAFISINEIREREEDMLSKFQAEIADAMSFITTSFMLSQDEEDVEKAKSTLVTLSRYNELLVDLSK</sequence>